<keyword evidence="2 5" id="KW-0812">Transmembrane</keyword>
<feature type="transmembrane region" description="Helical" evidence="5">
    <location>
        <begin position="230"/>
        <end position="249"/>
    </location>
</feature>
<evidence type="ECO:0000256" key="4">
    <source>
        <dbReference type="ARBA" id="ARBA00023136"/>
    </source>
</evidence>
<dbReference type="EMBL" id="SDIL01000027">
    <property type="protein sequence ID" value="RXK39793.1"/>
    <property type="molecule type" value="Genomic_DNA"/>
</dbReference>
<evidence type="ECO:0000256" key="3">
    <source>
        <dbReference type="ARBA" id="ARBA00022989"/>
    </source>
</evidence>
<dbReference type="PANTHER" id="PTHR31465">
    <property type="entry name" value="PROTEIN RTA1-RELATED"/>
    <property type="match status" value="1"/>
</dbReference>
<proteinExistence type="predicted"/>
<dbReference type="FunCoup" id="A0A4Q1BPJ0">
    <property type="interactions" value="24"/>
</dbReference>
<dbReference type="VEuPathDB" id="FungiDB:TREMEDRAFT_35330"/>
<evidence type="ECO:0000313" key="6">
    <source>
        <dbReference type="EMBL" id="RXK39793.1"/>
    </source>
</evidence>
<feature type="transmembrane region" description="Helical" evidence="5">
    <location>
        <begin position="117"/>
        <end position="137"/>
    </location>
</feature>
<name>A0A4Q1BPJ0_TREME</name>
<dbReference type="OrthoDB" id="3358017at2759"/>
<organism evidence="6 7">
    <name type="scientific">Tremella mesenterica</name>
    <name type="common">Jelly fungus</name>
    <dbReference type="NCBI Taxonomy" id="5217"/>
    <lineage>
        <taxon>Eukaryota</taxon>
        <taxon>Fungi</taxon>
        <taxon>Dikarya</taxon>
        <taxon>Basidiomycota</taxon>
        <taxon>Agaricomycotina</taxon>
        <taxon>Tremellomycetes</taxon>
        <taxon>Tremellales</taxon>
        <taxon>Tremellaceae</taxon>
        <taxon>Tremella</taxon>
    </lineage>
</organism>
<dbReference type="GO" id="GO:0005886">
    <property type="term" value="C:plasma membrane"/>
    <property type="evidence" value="ECO:0007669"/>
    <property type="project" value="TreeGrafter"/>
</dbReference>
<dbReference type="InterPro" id="IPR007568">
    <property type="entry name" value="RTA1"/>
</dbReference>
<feature type="transmembrane region" description="Helical" evidence="5">
    <location>
        <begin position="269"/>
        <end position="289"/>
    </location>
</feature>
<dbReference type="AlphaFoldDB" id="A0A4Q1BPJ0"/>
<keyword evidence="4 5" id="KW-0472">Membrane</keyword>
<feature type="transmembrane region" description="Helical" evidence="5">
    <location>
        <begin position="84"/>
        <end position="105"/>
    </location>
</feature>
<evidence type="ECO:0000256" key="1">
    <source>
        <dbReference type="ARBA" id="ARBA00004141"/>
    </source>
</evidence>
<comment type="subcellular location">
    <subcellularLocation>
        <location evidence="1">Membrane</location>
        <topology evidence="1">Multi-pass membrane protein</topology>
    </subcellularLocation>
</comment>
<dbReference type="GO" id="GO:0000324">
    <property type="term" value="C:fungal-type vacuole"/>
    <property type="evidence" value="ECO:0007669"/>
    <property type="project" value="TreeGrafter"/>
</dbReference>
<keyword evidence="3 5" id="KW-1133">Transmembrane helix</keyword>
<accession>A0A4Q1BPJ0</accession>
<dbReference type="Proteomes" id="UP000289152">
    <property type="component" value="Unassembled WGS sequence"/>
</dbReference>
<evidence type="ECO:0000313" key="7">
    <source>
        <dbReference type="Proteomes" id="UP000289152"/>
    </source>
</evidence>
<feature type="transmembrane region" description="Helical" evidence="5">
    <location>
        <begin position="46"/>
        <end position="64"/>
    </location>
</feature>
<dbReference type="PANTHER" id="PTHR31465:SF9">
    <property type="entry name" value="SPHINGOID LONG-CHAIN BASE TRANSPORTER RSB1"/>
    <property type="match status" value="1"/>
</dbReference>
<reference evidence="6 7" key="1">
    <citation type="submission" date="2016-06" db="EMBL/GenBank/DDBJ databases">
        <title>Evolution of pathogenesis and genome organization in the Tremellales.</title>
        <authorList>
            <person name="Cuomo C."/>
            <person name="Litvintseva A."/>
            <person name="Heitman J."/>
            <person name="Chen Y."/>
            <person name="Sun S."/>
            <person name="Springer D."/>
            <person name="Dromer F."/>
            <person name="Young S."/>
            <person name="Zeng Q."/>
            <person name="Chapman S."/>
            <person name="Gujja S."/>
            <person name="Saif S."/>
            <person name="Birren B."/>
        </authorList>
    </citation>
    <scope>NUCLEOTIDE SEQUENCE [LARGE SCALE GENOMIC DNA]</scope>
    <source>
        <strain evidence="6 7">ATCC 28783</strain>
    </source>
</reference>
<feature type="transmembrane region" description="Helical" evidence="5">
    <location>
        <begin position="12"/>
        <end position="34"/>
    </location>
</feature>
<evidence type="ECO:0008006" key="8">
    <source>
        <dbReference type="Google" id="ProtNLM"/>
    </source>
</evidence>
<comment type="caution">
    <text evidence="6">The sequence shown here is derived from an EMBL/GenBank/DDBJ whole genome shotgun (WGS) entry which is preliminary data.</text>
</comment>
<dbReference type="Pfam" id="PF04479">
    <property type="entry name" value="RTA1"/>
    <property type="match status" value="1"/>
</dbReference>
<protein>
    <recommendedName>
        <fullName evidence="8">RTA1 like protein</fullName>
    </recommendedName>
</protein>
<feature type="transmembrane region" description="Helical" evidence="5">
    <location>
        <begin position="157"/>
        <end position="181"/>
    </location>
</feature>
<keyword evidence="7" id="KW-1185">Reference proteome</keyword>
<sequence>MSDSNHSDHSDYGYTPSLAPAVAFIVLFSVSAIVHSIQAFRSRYWIVYPTLVLGALVEILGWSARLWSHENVLLLTPFLMQISTLIIAPVFFSAFDYTLLGVAISRLGPQYSILRPTWYLAIFLVADTISLVIQAVGGGKASAAAAKGIPTASATDTMVAGIIIQMIAMAVFVGLAFDFIWRASLKKPYAFQERRLEKIIAKSVSDRGVGSVEKVGRDGRIGQGEESLRNWWILMAGVAISSVMILLRGIYRSIELKQGWSGHLMTTEIFSICLDAIPMVIAVAVFNFINPVFLLPRRPVWKGYH</sequence>
<dbReference type="InParanoid" id="A0A4Q1BPJ0"/>
<dbReference type="STRING" id="5217.A0A4Q1BPJ0"/>
<gene>
    <name evidence="6" type="ORF">M231_02986</name>
</gene>
<evidence type="ECO:0000256" key="5">
    <source>
        <dbReference type="SAM" id="Phobius"/>
    </source>
</evidence>
<evidence type="ECO:0000256" key="2">
    <source>
        <dbReference type="ARBA" id="ARBA00022692"/>
    </source>
</evidence>